<proteinExistence type="inferred from homology"/>
<dbReference type="GO" id="GO:0003677">
    <property type="term" value="F:DNA binding"/>
    <property type="evidence" value="ECO:0007669"/>
    <property type="project" value="UniProtKB-KW"/>
</dbReference>
<dbReference type="AlphaFoldDB" id="A0A369LNJ9"/>
<comment type="caution">
    <text evidence="6">The sequence shown here is derived from an EMBL/GenBank/DDBJ whole genome shotgun (WGS) entry which is preliminary data.</text>
</comment>
<reference evidence="6 7" key="1">
    <citation type="journal article" date="2018" name="Elife">
        <title>Discovery and characterization of a prevalent human gut bacterial enzyme sufficient for the inactivation of a family of plant toxins.</title>
        <authorList>
            <person name="Koppel N."/>
            <person name="Bisanz J.E."/>
            <person name="Pandelia M.E."/>
            <person name="Turnbaugh P.J."/>
            <person name="Balskus E.P."/>
        </authorList>
    </citation>
    <scope>NUCLEOTIDE SEQUENCE [LARGE SCALE GENOMIC DNA]</scope>
    <source>
        <strain evidence="6 7">OB21 GAM31</strain>
    </source>
</reference>
<dbReference type="Gene3D" id="3.40.190.290">
    <property type="match status" value="1"/>
</dbReference>
<dbReference type="InterPro" id="IPR036388">
    <property type="entry name" value="WH-like_DNA-bd_sf"/>
</dbReference>
<dbReference type="RefSeq" id="WP_114614677.1">
    <property type="nucleotide sequence ID" value="NZ_PPTO01000001.1"/>
</dbReference>
<keyword evidence="4" id="KW-0804">Transcription</keyword>
<evidence type="ECO:0000313" key="7">
    <source>
        <dbReference type="Proteomes" id="UP000253975"/>
    </source>
</evidence>
<evidence type="ECO:0000313" key="6">
    <source>
        <dbReference type="EMBL" id="RDB61133.1"/>
    </source>
</evidence>
<evidence type="ECO:0000256" key="3">
    <source>
        <dbReference type="ARBA" id="ARBA00023125"/>
    </source>
</evidence>
<name>A0A369LNJ9_9ACTN</name>
<accession>A0A369LNJ9</accession>
<dbReference type="PANTHER" id="PTHR30419:SF28">
    <property type="entry name" value="HTH-TYPE TRANSCRIPTIONAL REGULATOR BSDA"/>
    <property type="match status" value="1"/>
</dbReference>
<evidence type="ECO:0000256" key="4">
    <source>
        <dbReference type="ARBA" id="ARBA00023163"/>
    </source>
</evidence>
<keyword evidence="3" id="KW-0238">DNA-binding</keyword>
<organism evidence="6 7">
    <name type="scientific">Slackia isoflavoniconvertens</name>
    <dbReference type="NCBI Taxonomy" id="572010"/>
    <lineage>
        <taxon>Bacteria</taxon>
        <taxon>Bacillati</taxon>
        <taxon>Actinomycetota</taxon>
        <taxon>Coriobacteriia</taxon>
        <taxon>Eggerthellales</taxon>
        <taxon>Eggerthellaceae</taxon>
        <taxon>Slackia</taxon>
    </lineage>
</organism>
<dbReference type="Gene3D" id="1.10.10.10">
    <property type="entry name" value="Winged helix-like DNA-binding domain superfamily/Winged helix DNA-binding domain"/>
    <property type="match status" value="1"/>
</dbReference>
<dbReference type="EMBL" id="PPTO01000001">
    <property type="protein sequence ID" value="RDB61133.1"/>
    <property type="molecule type" value="Genomic_DNA"/>
</dbReference>
<dbReference type="InterPro" id="IPR005119">
    <property type="entry name" value="LysR_subst-bd"/>
</dbReference>
<dbReference type="SUPFAM" id="SSF53850">
    <property type="entry name" value="Periplasmic binding protein-like II"/>
    <property type="match status" value="1"/>
</dbReference>
<sequence length="304" mass="34560">MTSKYEAFVLAAETGSFKSTAEQLGYTQAGISYMMSSLESEMGTALFTRDHSGVRLTEDGRNLLPWIQDVCTSERALQARLGEVRHLESGTVRVAAFASTAIRWLPGIVDEFTNAHPKVELEFACFEDQRAIEEGVLRGEFDCGFIVLPPREKFFVIPLVQDPIYVALAPHHPLVQEDFFPREALASEPYIKIRNPGYSEYDAVFDRHEVVPRTRFVMDNDFAVMGMVNKGLGYSLFPKLILRKAPFQLARIELEIPTHRELGIAMRSWDRASMAAKAFVETVRTWVAAWDERVEFDERWDNLG</sequence>
<dbReference type="InterPro" id="IPR050950">
    <property type="entry name" value="HTH-type_LysR_regulators"/>
</dbReference>
<evidence type="ECO:0000259" key="5">
    <source>
        <dbReference type="PROSITE" id="PS50931"/>
    </source>
</evidence>
<comment type="similarity">
    <text evidence="1">Belongs to the LysR transcriptional regulatory family.</text>
</comment>
<dbReference type="PROSITE" id="PS50931">
    <property type="entry name" value="HTH_LYSR"/>
    <property type="match status" value="1"/>
</dbReference>
<dbReference type="PANTHER" id="PTHR30419">
    <property type="entry name" value="HTH-TYPE TRANSCRIPTIONAL REGULATOR YBHD"/>
    <property type="match status" value="1"/>
</dbReference>
<dbReference type="Pfam" id="PF00126">
    <property type="entry name" value="HTH_1"/>
    <property type="match status" value="1"/>
</dbReference>
<dbReference type="GO" id="GO:0003700">
    <property type="term" value="F:DNA-binding transcription factor activity"/>
    <property type="evidence" value="ECO:0007669"/>
    <property type="project" value="InterPro"/>
</dbReference>
<dbReference type="CDD" id="cd05466">
    <property type="entry name" value="PBP2_LTTR_substrate"/>
    <property type="match status" value="1"/>
</dbReference>
<keyword evidence="2" id="KW-0805">Transcription regulation</keyword>
<gene>
    <name evidence="6" type="ORF">C1881_01030</name>
</gene>
<protein>
    <submittedName>
        <fullName evidence="6">LysR family transcriptional regulator</fullName>
    </submittedName>
</protein>
<dbReference type="SUPFAM" id="SSF46785">
    <property type="entry name" value="Winged helix' DNA-binding domain"/>
    <property type="match status" value="1"/>
</dbReference>
<dbReference type="InterPro" id="IPR000847">
    <property type="entry name" value="LysR_HTH_N"/>
</dbReference>
<dbReference type="InterPro" id="IPR036390">
    <property type="entry name" value="WH_DNA-bd_sf"/>
</dbReference>
<dbReference type="Pfam" id="PF03466">
    <property type="entry name" value="LysR_substrate"/>
    <property type="match status" value="1"/>
</dbReference>
<feature type="domain" description="HTH lysR-type" evidence="5">
    <location>
        <begin position="1"/>
        <end position="57"/>
    </location>
</feature>
<dbReference type="Proteomes" id="UP000253975">
    <property type="component" value="Unassembled WGS sequence"/>
</dbReference>
<dbReference type="PRINTS" id="PR00039">
    <property type="entry name" value="HTHLYSR"/>
</dbReference>
<evidence type="ECO:0000256" key="2">
    <source>
        <dbReference type="ARBA" id="ARBA00023015"/>
    </source>
</evidence>
<dbReference type="GO" id="GO:0005829">
    <property type="term" value="C:cytosol"/>
    <property type="evidence" value="ECO:0007669"/>
    <property type="project" value="TreeGrafter"/>
</dbReference>
<evidence type="ECO:0000256" key="1">
    <source>
        <dbReference type="ARBA" id="ARBA00009437"/>
    </source>
</evidence>